<dbReference type="EMBL" id="QGKV02000832">
    <property type="protein sequence ID" value="KAF3546695.1"/>
    <property type="molecule type" value="Genomic_DNA"/>
</dbReference>
<evidence type="ECO:0000313" key="2">
    <source>
        <dbReference type="EMBL" id="KAF3546695.1"/>
    </source>
</evidence>
<name>A0ABQ7C406_BRACR</name>
<comment type="caution">
    <text evidence="2">The sequence shown here is derived from an EMBL/GenBank/DDBJ whole genome shotgun (WGS) entry which is preliminary data.</text>
</comment>
<proteinExistence type="predicted"/>
<feature type="region of interest" description="Disordered" evidence="1">
    <location>
        <begin position="1"/>
        <end position="44"/>
    </location>
</feature>
<gene>
    <name evidence="2" type="ORF">DY000_02002296</name>
</gene>
<organism evidence="2 3">
    <name type="scientific">Brassica cretica</name>
    <name type="common">Mustard</name>
    <dbReference type="NCBI Taxonomy" id="69181"/>
    <lineage>
        <taxon>Eukaryota</taxon>
        <taxon>Viridiplantae</taxon>
        <taxon>Streptophyta</taxon>
        <taxon>Embryophyta</taxon>
        <taxon>Tracheophyta</taxon>
        <taxon>Spermatophyta</taxon>
        <taxon>Magnoliopsida</taxon>
        <taxon>eudicotyledons</taxon>
        <taxon>Gunneridae</taxon>
        <taxon>Pentapetalae</taxon>
        <taxon>rosids</taxon>
        <taxon>malvids</taxon>
        <taxon>Brassicales</taxon>
        <taxon>Brassicaceae</taxon>
        <taxon>Brassiceae</taxon>
        <taxon>Brassica</taxon>
    </lineage>
</organism>
<protein>
    <submittedName>
        <fullName evidence="2">Uncharacterized protein</fullName>
    </submittedName>
</protein>
<sequence length="81" mass="9182">MASLETQVQELDQGHRDREFHRRRSGGELHRRRSGGELHQRRSSRLRSVVLPHESFTKDAAAVCVPSFSPILTITVTGFAE</sequence>
<keyword evidence="3" id="KW-1185">Reference proteome</keyword>
<dbReference type="Proteomes" id="UP000266723">
    <property type="component" value="Unassembled WGS sequence"/>
</dbReference>
<feature type="compositionally biased region" description="Basic and acidic residues" evidence="1">
    <location>
        <begin position="12"/>
        <end position="40"/>
    </location>
</feature>
<feature type="compositionally biased region" description="Polar residues" evidence="1">
    <location>
        <begin position="1"/>
        <end position="10"/>
    </location>
</feature>
<reference evidence="2 3" key="1">
    <citation type="journal article" date="2020" name="BMC Genomics">
        <title>Intraspecific diversification of the crop wild relative Brassica cretica Lam. using demographic model selection.</title>
        <authorList>
            <person name="Kioukis A."/>
            <person name="Michalopoulou V.A."/>
            <person name="Briers L."/>
            <person name="Pirintsos S."/>
            <person name="Studholme D.J."/>
            <person name="Pavlidis P."/>
            <person name="Sarris P.F."/>
        </authorList>
    </citation>
    <scope>NUCLEOTIDE SEQUENCE [LARGE SCALE GENOMIC DNA]</scope>
    <source>
        <strain evidence="3">cv. PFS-1207/04</strain>
    </source>
</reference>
<evidence type="ECO:0000313" key="3">
    <source>
        <dbReference type="Proteomes" id="UP000266723"/>
    </source>
</evidence>
<accession>A0ABQ7C406</accession>
<evidence type="ECO:0000256" key="1">
    <source>
        <dbReference type="SAM" id="MobiDB-lite"/>
    </source>
</evidence>